<evidence type="ECO:0000256" key="3">
    <source>
        <dbReference type="ARBA" id="ARBA00022475"/>
    </source>
</evidence>
<keyword evidence="3" id="KW-1003">Cell membrane</keyword>
<evidence type="ECO:0000256" key="6">
    <source>
        <dbReference type="ARBA" id="ARBA00022989"/>
    </source>
</evidence>
<dbReference type="InterPro" id="IPR000496">
    <property type="entry name" value="Brdyknn_rcpt"/>
</dbReference>
<dbReference type="GO" id="GO:0007204">
    <property type="term" value="P:positive regulation of cytosolic calcium ion concentration"/>
    <property type="evidence" value="ECO:0007669"/>
    <property type="project" value="TreeGrafter"/>
</dbReference>
<comment type="function">
    <text evidence="15">Receptor for bradykinin. It is associated with G proteins that activate a phosphatidylinositol-calcium second messenger system.</text>
</comment>
<accession>A0AAW1FI50</accession>
<evidence type="ECO:0000256" key="5">
    <source>
        <dbReference type="ARBA" id="ARBA00022692"/>
    </source>
</evidence>
<feature type="transmembrane region" description="Helical" evidence="18">
    <location>
        <begin position="197"/>
        <end position="221"/>
    </location>
</feature>
<evidence type="ECO:0000256" key="10">
    <source>
        <dbReference type="ARBA" id="ARBA00023157"/>
    </source>
</evidence>
<keyword evidence="11 17" id="KW-0675">Receptor</keyword>
<comment type="subcellular location">
    <subcellularLocation>
        <location evidence="1">Cell membrane</location>
        <topology evidence="1">Multi-pass membrane protein</topology>
    </subcellularLocation>
</comment>
<feature type="transmembrane region" description="Helical" evidence="18">
    <location>
        <begin position="66"/>
        <end position="87"/>
    </location>
</feature>
<dbReference type="PROSITE" id="PS50262">
    <property type="entry name" value="G_PROTEIN_RECEP_F1_2"/>
    <property type="match status" value="1"/>
</dbReference>
<reference evidence="20 21" key="1">
    <citation type="journal article" date="2024" name="Genome Biol. Evol.">
        <title>Chromosome-level genome assembly of the viviparous eelpout Zoarces viviparus.</title>
        <authorList>
            <person name="Fuhrmann N."/>
            <person name="Brasseur M.V."/>
            <person name="Bakowski C.E."/>
            <person name="Podsiadlowski L."/>
            <person name="Prost S."/>
            <person name="Krehenwinkel H."/>
            <person name="Mayer C."/>
        </authorList>
    </citation>
    <scope>NUCLEOTIDE SEQUENCE [LARGE SCALE GENOMIC DNA]</scope>
    <source>
        <strain evidence="20">NO-MEL_2022_Ind0_liver</strain>
    </source>
</reference>
<dbReference type="PRINTS" id="PR00237">
    <property type="entry name" value="GPCRRHODOPSN"/>
</dbReference>
<dbReference type="PROSITE" id="PS00237">
    <property type="entry name" value="G_PROTEIN_RECEP_F1_1"/>
    <property type="match status" value="1"/>
</dbReference>
<evidence type="ECO:0000256" key="12">
    <source>
        <dbReference type="ARBA" id="ARBA00023180"/>
    </source>
</evidence>
<dbReference type="PANTHER" id="PTHR10489:SF957">
    <property type="entry name" value="B2 BRADYKININ RECEPTOR"/>
    <property type="match status" value="1"/>
</dbReference>
<keyword evidence="10" id="KW-1015">Disulfide bond</keyword>
<evidence type="ECO:0000313" key="21">
    <source>
        <dbReference type="Proteomes" id="UP001488805"/>
    </source>
</evidence>
<dbReference type="EMBL" id="JBCEZU010000067">
    <property type="protein sequence ID" value="KAK9533820.1"/>
    <property type="molecule type" value="Genomic_DNA"/>
</dbReference>
<dbReference type="InterPro" id="IPR017452">
    <property type="entry name" value="GPCR_Rhodpsn_7TM"/>
</dbReference>
<feature type="transmembrane region" description="Helical" evidence="18">
    <location>
        <begin position="241"/>
        <end position="266"/>
    </location>
</feature>
<protein>
    <recommendedName>
        <fullName evidence="2">B2 bradykinin receptor</fullName>
    </recommendedName>
</protein>
<dbReference type="AlphaFoldDB" id="A0AAW1FI50"/>
<keyword evidence="12" id="KW-0325">Glycoprotein</keyword>
<keyword evidence="4" id="KW-0597">Phosphoprotein</keyword>
<dbReference type="GO" id="GO:0016493">
    <property type="term" value="F:C-C chemokine receptor activity"/>
    <property type="evidence" value="ECO:0007669"/>
    <property type="project" value="TreeGrafter"/>
</dbReference>
<evidence type="ECO:0000256" key="17">
    <source>
        <dbReference type="RuleBase" id="RU000688"/>
    </source>
</evidence>
<keyword evidence="13 17" id="KW-0807">Transducer</keyword>
<evidence type="ECO:0000256" key="15">
    <source>
        <dbReference type="ARBA" id="ARBA00025423"/>
    </source>
</evidence>
<keyword evidence="14" id="KW-0449">Lipoprotein</keyword>
<evidence type="ECO:0000256" key="8">
    <source>
        <dbReference type="ARBA" id="ARBA00023136"/>
    </source>
</evidence>
<keyword evidence="8 18" id="KW-0472">Membrane</keyword>
<keyword evidence="6 18" id="KW-1133">Transmembrane helix</keyword>
<keyword evidence="5 17" id="KW-0812">Transmembrane</keyword>
<dbReference type="InterPro" id="IPR000276">
    <property type="entry name" value="GPCR_Rhodpsn"/>
</dbReference>
<dbReference type="InterPro" id="IPR050119">
    <property type="entry name" value="CCR1-9-like"/>
</dbReference>
<feature type="domain" description="G-protein coupled receptors family 1 profile" evidence="19">
    <location>
        <begin position="46"/>
        <end position="302"/>
    </location>
</feature>
<evidence type="ECO:0000256" key="1">
    <source>
        <dbReference type="ARBA" id="ARBA00004651"/>
    </source>
</evidence>
<dbReference type="InterPro" id="IPR001504">
    <property type="entry name" value="Brdyknn_2_rcpt"/>
</dbReference>
<sequence>MTLQPTSVPDQNNTNGMDCPDPYDWEWLHNSQPVYILIITVLGIMFNAFVLMVFCFHKKACTVAEIYLGNLAAADVLLLSCLPFWAVNISNGFNWPFGPFMCKVVNLGIKMNAYSSIYFLVLVSMDRYVALVHTISHGRMRRPKYAKLGCLLMWGFGLLLCVPTLVFRKMKYLPEFGITPCFLEYPNLTTELFFDGMLIIFSFIVPISIITFCTLKIIQALKIQVIERLNAEKTEQKATKLVLAVLLAFLICWVPFHVVTILDVLLRADILRGCHLEYVLEICNQIFTYLAFFNSVLNPILYVIVGKNFRKKACELFKEWKIKKIATSESSRVSNLSSTLKTLV</sequence>
<proteinExistence type="inferred from homology"/>
<evidence type="ECO:0000256" key="11">
    <source>
        <dbReference type="ARBA" id="ARBA00023170"/>
    </source>
</evidence>
<dbReference type="GO" id="GO:0042310">
    <property type="term" value="P:vasoconstriction"/>
    <property type="evidence" value="ECO:0007669"/>
    <property type="project" value="InterPro"/>
</dbReference>
<feature type="transmembrane region" description="Helical" evidence="18">
    <location>
        <begin position="286"/>
        <end position="305"/>
    </location>
</feature>
<dbReference type="PRINTS" id="PR00425">
    <property type="entry name" value="BRADYKININR"/>
</dbReference>
<keyword evidence="21" id="KW-1185">Reference proteome</keyword>
<evidence type="ECO:0000256" key="4">
    <source>
        <dbReference type="ARBA" id="ARBA00022553"/>
    </source>
</evidence>
<dbReference type="Gene3D" id="1.20.1070.10">
    <property type="entry name" value="Rhodopsin 7-helix transmembrane proteins"/>
    <property type="match status" value="1"/>
</dbReference>
<evidence type="ECO:0000313" key="20">
    <source>
        <dbReference type="EMBL" id="KAK9533820.1"/>
    </source>
</evidence>
<dbReference type="GO" id="GO:0006955">
    <property type="term" value="P:immune response"/>
    <property type="evidence" value="ECO:0007669"/>
    <property type="project" value="TreeGrafter"/>
</dbReference>
<dbReference type="Pfam" id="PF00001">
    <property type="entry name" value="7tm_1"/>
    <property type="match status" value="1"/>
</dbReference>
<dbReference type="GO" id="GO:0060326">
    <property type="term" value="P:cell chemotaxis"/>
    <property type="evidence" value="ECO:0007669"/>
    <property type="project" value="TreeGrafter"/>
</dbReference>
<comment type="caution">
    <text evidence="20">The sequence shown here is derived from an EMBL/GenBank/DDBJ whole genome shotgun (WGS) entry which is preliminary data.</text>
</comment>
<evidence type="ECO:0000256" key="14">
    <source>
        <dbReference type="ARBA" id="ARBA00023288"/>
    </source>
</evidence>
<evidence type="ECO:0000256" key="9">
    <source>
        <dbReference type="ARBA" id="ARBA00023139"/>
    </source>
</evidence>
<evidence type="ECO:0000256" key="18">
    <source>
        <dbReference type="SAM" id="Phobius"/>
    </source>
</evidence>
<dbReference type="Proteomes" id="UP001488805">
    <property type="component" value="Unassembled WGS sequence"/>
</dbReference>
<evidence type="ECO:0000256" key="16">
    <source>
        <dbReference type="ARBA" id="ARBA00025954"/>
    </source>
</evidence>
<gene>
    <name evidence="20" type="ORF">VZT92_008915</name>
</gene>
<feature type="transmembrane region" description="Helical" evidence="18">
    <location>
        <begin position="34"/>
        <end position="54"/>
    </location>
</feature>
<evidence type="ECO:0000256" key="7">
    <source>
        <dbReference type="ARBA" id="ARBA00023040"/>
    </source>
</evidence>
<dbReference type="GO" id="GO:0004947">
    <property type="term" value="F:bradykinin receptor activity"/>
    <property type="evidence" value="ECO:0007669"/>
    <property type="project" value="InterPro"/>
</dbReference>
<keyword evidence="9" id="KW-0564">Palmitate</keyword>
<keyword evidence="7 17" id="KW-0297">G-protein coupled receptor</keyword>
<evidence type="ECO:0000259" key="19">
    <source>
        <dbReference type="PROSITE" id="PS50262"/>
    </source>
</evidence>
<organism evidence="20 21">
    <name type="scientific">Zoarces viviparus</name>
    <name type="common">Viviparous eelpout</name>
    <name type="synonym">Blennius viviparus</name>
    <dbReference type="NCBI Taxonomy" id="48416"/>
    <lineage>
        <taxon>Eukaryota</taxon>
        <taxon>Metazoa</taxon>
        <taxon>Chordata</taxon>
        <taxon>Craniata</taxon>
        <taxon>Vertebrata</taxon>
        <taxon>Euteleostomi</taxon>
        <taxon>Actinopterygii</taxon>
        <taxon>Neopterygii</taxon>
        <taxon>Teleostei</taxon>
        <taxon>Neoteleostei</taxon>
        <taxon>Acanthomorphata</taxon>
        <taxon>Eupercaria</taxon>
        <taxon>Perciformes</taxon>
        <taxon>Cottioidei</taxon>
        <taxon>Zoarcales</taxon>
        <taxon>Zoarcidae</taxon>
        <taxon>Zoarcinae</taxon>
        <taxon>Zoarces</taxon>
    </lineage>
</organism>
<evidence type="ECO:0000256" key="13">
    <source>
        <dbReference type="ARBA" id="ARBA00023224"/>
    </source>
</evidence>
<dbReference type="GO" id="GO:0019957">
    <property type="term" value="F:C-C chemokine binding"/>
    <property type="evidence" value="ECO:0007669"/>
    <property type="project" value="TreeGrafter"/>
</dbReference>
<comment type="subunit">
    <text evidence="16">Forms a complex with PECAM1 and GNAQ. Interacts with PECAM1.</text>
</comment>
<dbReference type="GO" id="GO:0019722">
    <property type="term" value="P:calcium-mediated signaling"/>
    <property type="evidence" value="ECO:0007669"/>
    <property type="project" value="TreeGrafter"/>
</dbReference>
<name>A0AAW1FI50_ZOAVI</name>
<comment type="similarity">
    <text evidence="17">Belongs to the G-protein coupled receptor 1 family.</text>
</comment>
<dbReference type="PRINTS" id="PR00994">
    <property type="entry name" value="BRADYKINNB2R"/>
</dbReference>
<dbReference type="SUPFAM" id="SSF81321">
    <property type="entry name" value="Family A G protein-coupled receptor-like"/>
    <property type="match status" value="1"/>
</dbReference>
<dbReference type="FunFam" id="1.20.1070.10:FF:000201">
    <property type="entry name" value="Bradykinin receptor B2"/>
    <property type="match status" value="1"/>
</dbReference>
<evidence type="ECO:0000256" key="2">
    <source>
        <dbReference type="ARBA" id="ARBA00013512"/>
    </source>
</evidence>
<feature type="transmembrane region" description="Helical" evidence="18">
    <location>
        <begin position="107"/>
        <end position="125"/>
    </location>
</feature>
<feature type="transmembrane region" description="Helical" evidence="18">
    <location>
        <begin position="145"/>
        <end position="167"/>
    </location>
</feature>
<dbReference type="GO" id="GO:0006939">
    <property type="term" value="P:smooth muscle contraction"/>
    <property type="evidence" value="ECO:0007669"/>
    <property type="project" value="InterPro"/>
</dbReference>
<dbReference type="GO" id="GO:0009897">
    <property type="term" value="C:external side of plasma membrane"/>
    <property type="evidence" value="ECO:0007669"/>
    <property type="project" value="TreeGrafter"/>
</dbReference>
<dbReference type="PANTHER" id="PTHR10489">
    <property type="entry name" value="CELL ADHESION MOLECULE"/>
    <property type="match status" value="1"/>
</dbReference>